<accession>A0A0M0K307</accession>
<organism evidence="1 2">
    <name type="scientific">Chrysochromulina tobinii</name>
    <dbReference type="NCBI Taxonomy" id="1460289"/>
    <lineage>
        <taxon>Eukaryota</taxon>
        <taxon>Haptista</taxon>
        <taxon>Haptophyta</taxon>
        <taxon>Prymnesiophyceae</taxon>
        <taxon>Prymnesiales</taxon>
        <taxon>Chrysochromulinaceae</taxon>
        <taxon>Chrysochromulina</taxon>
    </lineage>
</organism>
<proteinExistence type="predicted"/>
<keyword evidence="2" id="KW-1185">Reference proteome</keyword>
<protein>
    <submittedName>
        <fullName evidence="1">Uncharacterized protein</fullName>
    </submittedName>
</protein>
<evidence type="ECO:0000313" key="2">
    <source>
        <dbReference type="Proteomes" id="UP000037460"/>
    </source>
</evidence>
<comment type="caution">
    <text evidence="1">The sequence shown here is derived from an EMBL/GenBank/DDBJ whole genome shotgun (WGS) entry which is preliminary data.</text>
</comment>
<gene>
    <name evidence="1" type="ORF">Ctob_012472</name>
</gene>
<sequence>MFAALLRSATTRSTAVAAAALRLATRGMVGHTIPKKPHVGWPRLSRDGWPFARWLKKKGDFETKQAKARRTGMNKGREAQAFYTKISSGEPMYTSCAEVQPVVTAAGLRRPIAFPS</sequence>
<evidence type="ECO:0000313" key="1">
    <source>
        <dbReference type="EMBL" id="KOO32952.1"/>
    </source>
</evidence>
<dbReference type="Proteomes" id="UP000037460">
    <property type="component" value="Unassembled WGS sequence"/>
</dbReference>
<reference evidence="2" key="1">
    <citation type="journal article" date="2015" name="PLoS Genet.">
        <title>Genome Sequence and Transcriptome Analyses of Chrysochromulina tobin: Metabolic Tools for Enhanced Algal Fitness in the Prominent Order Prymnesiales (Haptophyceae).</title>
        <authorList>
            <person name="Hovde B.T."/>
            <person name="Deodato C.R."/>
            <person name="Hunsperger H.M."/>
            <person name="Ryken S.A."/>
            <person name="Yost W."/>
            <person name="Jha R.K."/>
            <person name="Patterson J."/>
            <person name="Monnat R.J. Jr."/>
            <person name="Barlow S.B."/>
            <person name="Starkenburg S.R."/>
            <person name="Cattolico R.A."/>
        </authorList>
    </citation>
    <scope>NUCLEOTIDE SEQUENCE</scope>
    <source>
        <strain evidence="2">CCMP291</strain>
    </source>
</reference>
<dbReference type="EMBL" id="JWZX01001641">
    <property type="protein sequence ID" value="KOO32952.1"/>
    <property type="molecule type" value="Genomic_DNA"/>
</dbReference>
<dbReference type="AlphaFoldDB" id="A0A0M0K307"/>
<name>A0A0M0K307_9EUKA</name>